<feature type="signal peptide" evidence="1">
    <location>
        <begin position="1"/>
        <end position="17"/>
    </location>
</feature>
<gene>
    <name evidence="3" type="ORF">JI435_165150</name>
</gene>
<dbReference type="PANTHER" id="PTHR39613:SF1">
    <property type="entry name" value="ANCHORED CELL WALL PROTEIN, PUTATIVE (AFU_ORTHOLOGUE AFUA_4G08960)-RELATED"/>
    <property type="match status" value="1"/>
</dbReference>
<dbReference type="PANTHER" id="PTHR39613">
    <property type="entry name" value="ANCHORED CELL WALL PROTEIN, PUTATIVE (AFU_ORTHOLOGUE AFUA_4G08960)-RELATED"/>
    <property type="match status" value="1"/>
</dbReference>
<evidence type="ECO:0000313" key="3">
    <source>
        <dbReference type="EMBL" id="QRC96997.1"/>
    </source>
</evidence>
<keyword evidence="1" id="KW-0732">Signal</keyword>
<dbReference type="RefSeq" id="XP_001806625.1">
    <property type="nucleotide sequence ID" value="XM_001806573.1"/>
</dbReference>
<reference evidence="4" key="1">
    <citation type="journal article" date="2021" name="BMC Genomics">
        <title>Chromosome-level genome assembly and manually-curated proteome of model necrotroph Parastagonospora nodorum Sn15 reveals a genome-wide trove of candidate effector homologs, and redundancy of virulence-related functions within an accessory chromosome.</title>
        <authorList>
            <person name="Bertazzoni S."/>
            <person name="Jones D.A.B."/>
            <person name="Phan H.T."/>
            <person name="Tan K.-C."/>
            <person name="Hane J.K."/>
        </authorList>
    </citation>
    <scope>NUCLEOTIDE SEQUENCE [LARGE SCALE GENOMIC DNA]</scope>
    <source>
        <strain evidence="4">SN15 / ATCC MYA-4574 / FGSC 10173)</strain>
    </source>
</reference>
<dbReference type="OMA" id="VYWFELN"/>
<dbReference type="KEGG" id="pno:SNOG_16515"/>
<proteinExistence type="predicted"/>
<evidence type="ECO:0000313" key="4">
    <source>
        <dbReference type="Proteomes" id="UP000663193"/>
    </source>
</evidence>
<name>A0A7U2F274_PHANO</name>
<keyword evidence="4" id="KW-1185">Reference proteome</keyword>
<evidence type="ECO:0000259" key="2">
    <source>
        <dbReference type="Pfam" id="PF09792"/>
    </source>
</evidence>
<dbReference type="AlphaFoldDB" id="A0A7U2F274"/>
<dbReference type="Pfam" id="PF09792">
    <property type="entry name" value="But2"/>
    <property type="match status" value="1"/>
</dbReference>
<protein>
    <recommendedName>
        <fullName evidence="2">Ubiquitin 3 binding protein But2 C-terminal domain-containing protein</fullName>
    </recommendedName>
</protein>
<feature type="chain" id="PRO_5034697050" description="Ubiquitin 3 binding protein But2 C-terminal domain-containing protein" evidence="1">
    <location>
        <begin position="18"/>
        <end position="185"/>
    </location>
</feature>
<dbReference type="VEuPathDB" id="FungiDB:JI435_165150"/>
<dbReference type="EMBL" id="CP069029">
    <property type="protein sequence ID" value="QRC96997.1"/>
    <property type="molecule type" value="Genomic_DNA"/>
</dbReference>
<organism evidence="3 4">
    <name type="scientific">Phaeosphaeria nodorum (strain SN15 / ATCC MYA-4574 / FGSC 10173)</name>
    <name type="common">Glume blotch fungus</name>
    <name type="synonym">Parastagonospora nodorum</name>
    <dbReference type="NCBI Taxonomy" id="321614"/>
    <lineage>
        <taxon>Eukaryota</taxon>
        <taxon>Fungi</taxon>
        <taxon>Dikarya</taxon>
        <taxon>Ascomycota</taxon>
        <taxon>Pezizomycotina</taxon>
        <taxon>Dothideomycetes</taxon>
        <taxon>Pleosporomycetidae</taxon>
        <taxon>Pleosporales</taxon>
        <taxon>Pleosporineae</taxon>
        <taxon>Phaeosphaeriaceae</taxon>
        <taxon>Parastagonospora</taxon>
    </lineage>
</organism>
<evidence type="ECO:0000256" key="1">
    <source>
        <dbReference type="SAM" id="SignalP"/>
    </source>
</evidence>
<accession>A0A7U2F274</accession>
<feature type="domain" description="Ubiquitin 3 binding protein But2 C-terminal" evidence="2">
    <location>
        <begin position="24"/>
        <end position="163"/>
    </location>
</feature>
<sequence length="185" mass="20888">MRFLAFTPLLFALGVVADLQFVDFPHLIVPIKKSQPDKNFGTQTSGEISNDVWTEISFDVRSDIPATTCRVNFHINTNPTKNAPRSLSGVEPYNFLIYRITPTMDKDKDTWNHSPSIINYIAEVTLTQAGDVSIKDGWFPCPNGTVAQFLMTPVNSKKAFKYTWFELDYPEEEGGPHGITLEMHD</sequence>
<dbReference type="InterPro" id="IPR018620">
    <property type="entry name" value="Ubiquitin3-bd_protein_But2_C"/>
</dbReference>
<dbReference type="OrthoDB" id="4657524at2759"/>
<dbReference type="Proteomes" id="UP000663193">
    <property type="component" value="Chromosome 7"/>
</dbReference>